<evidence type="ECO:0000313" key="3">
    <source>
        <dbReference type="EMBL" id="CNW42698.1"/>
    </source>
</evidence>
<proteinExistence type="predicted"/>
<evidence type="ECO:0000313" key="6">
    <source>
        <dbReference type="EMBL" id="COW28934.1"/>
    </source>
</evidence>
<dbReference type="EMBL" id="CFOE01000508">
    <property type="protein sequence ID" value="CFE42365.1"/>
    <property type="molecule type" value="Genomic_DNA"/>
</dbReference>
<dbReference type="EMBL" id="CQQC01002014">
    <property type="protein sequence ID" value="CNW42698.1"/>
    <property type="molecule type" value="Genomic_DNA"/>
</dbReference>
<gene>
    <name evidence="3" type="ORF">ERS007661_03958</name>
    <name evidence="4" type="ORF">ERS007679_02153</name>
    <name evidence="2" type="ORF">ERS007681_03164</name>
    <name evidence="6" type="ORF">ERS007720_02253</name>
    <name evidence="5" type="ORF">ERS007741_01635</name>
</gene>
<evidence type="ECO:0000313" key="9">
    <source>
        <dbReference type="Proteomes" id="UP000045842"/>
    </source>
</evidence>
<dbReference type="Proteomes" id="UP000039217">
    <property type="component" value="Unassembled WGS sequence"/>
</dbReference>
<evidence type="ECO:0000313" key="10">
    <source>
        <dbReference type="Proteomes" id="UP000048289"/>
    </source>
</evidence>
<dbReference type="EMBL" id="CSAJ01000276">
    <property type="protein sequence ID" value="COW28934.1"/>
    <property type="molecule type" value="Genomic_DNA"/>
</dbReference>
<dbReference type="EMBL" id="CSAD01000276">
    <property type="protein sequence ID" value="COV60665.1"/>
    <property type="molecule type" value="Genomic_DNA"/>
</dbReference>
<feature type="region of interest" description="Disordered" evidence="1">
    <location>
        <begin position="11"/>
        <end position="30"/>
    </location>
</feature>
<sequence>MMCDHIMPAVTATPGSTHGEKMTHTPSTGSVQVMPCVRSRADANPYAKYATAIPTIRSHVGSPLVALKPTIHGDAATYRPASRARPNVKCAIVDSAARSKLARRANKSGC</sequence>
<protein>
    <submittedName>
        <fullName evidence="2">Uncharacterized protein</fullName>
    </submittedName>
</protein>
<dbReference type="EMBL" id="CHKL01000148">
    <property type="protein sequence ID" value="COW14860.1"/>
    <property type="molecule type" value="Genomic_DNA"/>
</dbReference>
<evidence type="ECO:0000256" key="1">
    <source>
        <dbReference type="SAM" id="MobiDB-lite"/>
    </source>
</evidence>
<evidence type="ECO:0000313" key="2">
    <source>
        <dbReference type="EMBL" id="CFE42365.1"/>
    </source>
</evidence>
<evidence type="ECO:0000313" key="7">
    <source>
        <dbReference type="Proteomes" id="UP000039217"/>
    </source>
</evidence>
<evidence type="ECO:0000313" key="5">
    <source>
        <dbReference type="EMBL" id="COW14860.1"/>
    </source>
</evidence>
<dbReference type="Proteomes" id="UP000044938">
    <property type="component" value="Unassembled WGS sequence"/>
</dbReference>
<dbReference type="Proteomes" id="UP000048600">
    <property type="component" value="Unassembled WGS sequence"/>
</dbReference>
<evidence type="ECO:0000313" key="8">
    <source>
        <dbReference type="Proteomes" id="UP000044938"/>
    </source>
</evidence>
<name>A0A654TC47_MYCTX</name>
<evidence type="ECO:0000313" key="4">
    <source>
        <dbReference type="EMBL" id="COV60665.1"/>
    </source>
</evidence>
<dbReference type="AlphaFoldDB" id="A0A654TC47"/>
<dbReference type="Proteomes" id="UP000048289">
    <property type="component" value="Unassembled WGS sequence"/>
</dbReference>
<accession>A0A654TC47</accession>
<reference evidence="7 8" key="1">
    <citation type="submission" date="2015-03" db="EMBL/GenBank/DDBJ databases">
        <authorList>
            <consortium name="Pathogen Informatics"/>
        </authorList>
    </citation>
    <scope>NUCLEOTIDE SEQUENCE [LARGE SCALE GENOMIC DNA]</scope>
    <source>
        <strain evidence="3 7">D00501624</strain>
        <strain evidence="4 9">G09801536</strain>
        <strain evidence="2 10">G09901357</strain>
        <strain evidence="6 8">M09401471</strain>
        <strain evidence="5 11">P00601463</strain>
    </source>
</reference>
<organism evidence="2 10">
    <name type="scientific">Mycobacterium tuberculosis</name>
    <dbReference type="NCBI Taxonomy" id="1773"/>
    <lineage>
        <taxon>Bacteria</taxon>
        <taxon>Bacillati</taxon>
        <taxon>Actinomycetota</taxon>
        <taxon>Actinomycetes</taxon>
        <taxon>Mycobacteriales</taxon>
        <taxon>Mycobacteriaceae</taxon>
        <taxon>Mycobacterium</taxon>
        <taxon>Mycobacterium tuberculosis complex</taxon>
    </lineage>
</organism>
<dbReference type="Proteomes" id="UP000045842">
    <property type="component" value="Unassembled WGS sequence"/>
</dbReference>
<evidence type="ECO:0000313" key="11">
    <source>
        <dbReference type="Proteomes" id="UP000048600"/>
    </source>
</evidence>